<comment type="caution">
    <text evidence="1">The sequence shown here is derived from an EMBL/GenBank/DDBJ whole genome shotgun (WGS) entry which is preliminary data.</text>
</comment>
<dbReference type="Proteomes" id="UP000639859">
    <property type="component" value="Unassembled WGS sequence"/>
</dbReference>
<evidence type="ECO:0000313" key="2">
    <source>
        <dbReference type="Proteomes" id="UP000639859"/>
    </source>
</evidence>
<evidence type="ECO:0000313" key="1">
    <source>
        <dbReference type="EMBL" id="MBI1687038.1"/>
    </source>
</evidence>
<organism evidence="1 2">
    <name type="scientific">Caulobacter hibisci</name>
    <dbReference type="NCBI Taxonomy" id="2035993"/>
    <lineage>
        <taxon>Bacteria</taxon>
        <taxon>Pseudomonadati</taxon>
        <taxon>Pseudomonadota</taxon>
        <taxon>Alphaproteobacteria</taxon>
        <taxon>Caulobacterales</taxon>
        <taxon>Caulobacteraceae</taxon>
        <taxon>Caulobacter</taxon>
    </lineage>
</organism>
<sequence length="97" mass="10783">MSLTVSSPQTLNYSAELWLDNGNEDWTLRYHRDHPAFDDAGDDAKVEIVRRLMAGRGDMSCKASVSSTTFYELGDTLNRAAGAEADEQLFDVLAKRP</sequence>
<accession>A0ABS0T599</accession>
<proteinExistence type="predicted"/>
<protein>
    <submittedName>
        <fullName evidence="1">Uncharacterized protein</fullName>
    </submittedName>
</protein>
<keyword evidence="2" id="KW-1185">Reference proteome</keyword>
<gene>
    <name evidence="1" type="ORF">I4Q42_25485</name>
</gene>
<dbReference type="EMBL" id="JADWOX010000036">
    <property type="protein sequence ID" value="MBI1687038.1"/>
    <property type="molecule type" value="Genomic_DNA"/>
</dbReference>
<reference evidence="1 2" key="1">
    <citation type="submission" date="2020-11" db="EMBL/GenBank/DDBJ databases">
        <title>genome sequence of strain KACC 18849.</title>
        <authorList>
            <person name="Gao J."/>
            <person name="Zhang X."/>
        </authorList>
    </citation>
    <scope>NUCLEOTIDE SEQUENCE [LARGE SCALE GENOMIC DNA]</scope>
    <source>
        <strain evidence="1 2">KACC 18849</strain>
    </source>
</reference>
<name>A0ABS0T599_9CAUL</name>